<sequence>MLTRERLSVIGLAEEYKRDYKKSVLSVRLVFQDVVRVIFPVRGWRRCKSWILIDVTGILVVSFYPVYLNDIMRNATDGEELRYVRAWKCQVSVGELYRWILAKLSDKDIKRALHKYRDLMPRQSDWNRKLTQATSMPELGFRYLYRCGQIDESNHRTMQKMLKYIDRQDVLPYFDTILYNTNYANCSIKELQKVLLDKVDVFLRLSSTLTEDEVHPEPPYEIQQCQSLDSQRVTRSRSKRKSDLFLARCCTVAKRVRQNASGSTGSSNPEDDLNQQNPFHSASSYCNKVRSALVATALNGPVVHTMLYSSLLSMLALRPALDQSLDSTFIADPSRPQFSGNRSESPLSPSVFSPLLQLLTVAGLNLFSLPSLSIPTGLTIPRPQSRRRHSPGQHRNENSVPHHPVNNNFSGHPDNRNVPIVIAPGPVPQPGGAVLVPGIQNNPLPPFAFGDRPNLLPFVGPPANMVGIADPVAALPRFAQPATGPLQLKQIILSAGGVGIPASLGDTVIKFYCSIKLRITVDLGPSTEVLRRIQTDRQEPFEQQIHRFVQASNLLSAQAPGDFICHLRFTQLGQLEAFWADYQSGNLKKILMDMLLAPKSRSFVGQPLCSPQVQPPDNVTDTDASSVLNLIPPAVLPAWMRARQFDPGNATANPLNAANSWLLPPTVAGTSNSLPRDNKCLRSGSNSPDRSVMDVLLGGVIEALRLRQFNSPNPYRTLPPRFDLHLFASRREYENGRCLLMRNLRSIPSLCNLVAASSLLPNSLDPTSSAAETSSPLSSSMGNATSSLASPVV</sequence>
<dbReference type="GeneID" id="20325519"/>
<dbReference type="RefSeq" id="XP_009176246.1">
    <property type="nucleotide sequence ID" value="XM_009177982.1"/>
</dbReference>
<proteinExistence type="predicted"/>
<feature type="region of interest" description="Disordered" evidence="1">
    <location>
        <begin position="764"/>
        <end position="793"/>
    </location>
</feature>
<evidence type="ECO:0000313" key="3">
    <source>
        <dbReference type="Proteomes" id="UP000054324"/>
    </source>
</evidence>
<organism evidence="2 3">
    <name type="scientific">Opisthorchis viverrini</name>
    <name type="common">Southeast Asian liver fluke</name>
    <dbReference type="NCBI Taxonomy" id="6198"/>
    <lineage>
        <taxon>Eukaryota</taxon>
        <taxon>Metazoa</taxon>
        <taxon>Spiralia</taxon>
        <taxon>Lophotrochozoa</taxon>
        <taxon>Platyhelminthes</taxon>
        <taxon>Trematoda</taxon>
        <taxon>Digenea</taxon>
        <taxon>Opisthorchiida</taxon>
        <taxon>Opisthorchiata</taxon>
        <taxon>Opisthorchiidae</taxon>
        <taxon>Opisthorchis</taxon>
    </lineage>
</organism>
<feature type="compositionally biased region" description="Polar residues" evidence="1">
    <location>
        <begin position="781"/>
        <end position="793"/>
    </location>
</feature>
<protein>
    <submittedName>
        <fullName evidence="2">Uncharacterized protein</fullName>
    </submittedName>
</protein>
<feature type="compositionally biased region" description="Low complexity" evidence="1">
    <location>
        <begin position="766"/>
        <end position="780"/>
    </location>
</feature>
<dbReference type="OrthoDB" id="6248116at2759"/>
<accession>A0A074Z3A5</accession>
<dbReference type="KEGG" id="ovi:T265_11351"/>
<dbReference type="GO" id="GO:0005730">
    <property type="term" value="C:nucleolus"/>
    <property type="evidence" value="ECO:0007669"/>
    <property type="project" value="TreeGrafter"/>
</dbReference>
<name>A0A074Z3A5_OPIVI</name>
<dbReference type="Proteomes" id="UP000054324">
    <property type="component" value="Unassembled WGS sequence"/>
</dbReference>
<dbReference type="PANTHER" id="PTHR15205:SF0">
    <property type="entry name" value="DED DOMAIN-CONTAINING PROTEIN"/>
    <property type="match status" value="1"/>
</dbReference>
<dbReference type="STRING" id="6198.A0A074Z3A5"/>
<dbReference type="EMBL" id="KL597106">
    <property type="protein sequence ID" value="KER20002.1"/>
    <property type="molecule type" value="Genomic_DNA"/>
</dbReference>
<feature type="region of interest" description="Disordered" evidence="1">
    <location>
        <begin position="378"/>
        <end position="416"/>
    </location>
</feature>
<evidence type="ECO:0000313" key="2">
    <source>
        <dbReference type="EMBL" id="KER20002.1"/>
    </source>
</evidence>
<dbReference type="GO" id="GO:0003677">
    <property type="term" value="F:DNA binding"/>
    <property type="evidence" value="ECO:0007669"/>
    <property type="project" value="TreeGrafter"/>
</dbReference>
<dbReference type="AlphaFoldDB" id="A0A074Z3A5"/>
<feature type="region of interest" description="Disordered" evidence="1">
    <location>
        <begin position="258"/>
        <end position="279"/>
    </location>
</feature>
<evidence type="ECO:0000256" key="1">
    <source>
        <dbReference type="SAM" id="MobiDB-lite"/>
    </source>
</evidence>
<dbReference type="PANTHER" id="PTHR15205">
    <property type="entry name" value="DEATH EFFECTOR DOMAIN-CONTAINING PROTEIN"/>
    <property type="match status" value="1"/>
</dbReference>
<gene>
    <name evidence="2" type="ORF">T265_11351</name>
</gene>
<dbReference type="InterPro" id="IPR038856">
    <property type="entry name" value="DEDD/DEDD2"/>
</dbReference>
<dbReference type="GO" id="GO:0008625">
    <property type="term" value="P:extrinsic apoptotic signaling pathway via death domain receptors"/>
    <property type="evidence" value="ECO:0007669"/>
    <property type="project" value="TreeGrafter"/>
</dbReference>
<keyword evidence="3" id="KW-1185">Reference proteome</keyword>
<reference evidence="2 3" key="1">
    <citation type="submission" date="2013-11" db="EMBL/GenBank/DDBJ databases">
        <title>Opisthorchis viverrini - life in the bile duct.</title>
        <authorList>
            <person name="Young N.D."/>
            <person name="Nagarajan N."/>
            <person name="Lin S.J."/>
            <person name="Korhonen P.K."/>
            <person name="Jex A.R."/>
            <person name="Hall R.S."/>
            <person name="Safavi-Hemami H."/>
            <person name="Kaewkong W."/>
            <person name="Bertrand D."/>
            <person name="Gao S."/>
            <person name="Seet Q."/>
            <person name="Wongkham S."/>
            <person name="Teh B.T."/>
            <person name="Wongkham C."/>
            <person name="Intapan P.M."/>
            <person name="Maleewong W."/>
            <person name="Yang X."/>
            <person name="Hu M."/>
            <person name="Wang Z."/>
            <person name="Hofmann A."/>
            <person name="Sternberg P.W."/>
            <person name="Tan P."/>
            <person name="Wang J."/>
            <person name="Gasser R.B."/>
        </authorList>
    </citation>
    <scope>NUCLEOTIDE SEQUENCE [LARGE SCALE GENOMIC DNA]</scope>
</reference>
<dbReference type="CTD" id="20325519"/>